<keyword evidence="3" id="KW-0808">Transferase</keyword>
<evidence type="ECO:0000256" key="1">
    <source>
        <dbReference type="ARBA" id="ARBA00011900"/>
    </source>
</evidence>
<dbReference type="InterPro" id="IPR002052">
    <property type="entry name" value="DNA_methylase_N6_adenine_CS"/>
</dbReference>
<dbReference type="EC" id="2.1.1.72" evidence="1"/>
<keyword evidence="4" id="KW-0949">S-adenosyl-L-methionine</keyword>
<name>A0ABT9FPG9_9BACL</name>
<dbReference type="Proteomes" id="UP001241848">
    <property type="component" value="Unassembled WGS sequence"/>
</dbReference>
<dbReference type="SUPFAM" id="SSF53335">
    <property type="entry name" value="S-adenosyl-L-methionine-dependent methyltransferases"/>
    <property type="match status" value="1"/>
</dbReference>
<dbReference type="Pfam" id="PF02086">
    <property type="entry name" value="MethyltransfD12"/>
    <property type="match status" value="1"/>
</dbReference>
<reference evidence="6 7" key="1">
    <citation type="submission" date="2022-10" db="EMBL/GenBank/DDBJ databases">
        <title>Paenibacillus description and whole genome data of maize root bacterial community.</title>
        <authorList>
            <person name="Marton D."/>
            <person name="Farkas M."/>
            <person name="Cserhati M."/>
        </authorList>
    </citation>
    <scope>NUCLEOTIDE SEQUENCE [LARGE SCALE GENOMIC DNA]</scope>
    <source>
        <strain evidence="6 7">P96</strain>
    </source>
</reference>
<dbReference type="InterPro" id="IPR012327">
    <property type="entry name" value="MeTrfase_D12"/>
</dbReference>
<dbReference type="PROSITE" id="PS00092">
    <property type="entry name" value="N6_MTASE"/>
    <property type="match status" value="1"/>
</dbReference>
<evidence type="ECO:0000313" key="6">
    <source>
        <dbReference type="EMBL" id="MDP4096416.1"/>
    </source>
</evidence>
<keyword evidence="2 6" id="KW-0489">Methyltransferase</keyword>
<dbReference type="EMBL" id="JAPCKK010000011">
    <property type="protein sequence ID" value="MDP4096416.1"/>
    <property type="molecule type" value="Genomic_DNA"/>
</dbReference>
<evidence type="ECO:0000256" key="2">
    <source>
        <dbReference type="ARBA" id="ARBA00022603"/>
    </source>
</evidence>
<comment type="catalytic activity">
    <reaction evidence="5">
        <text>a 2'-deoxyadenosine in DNA + S-adenosyl-L-methionine = an N(6)-methyl-2'-deoxyadenosine in DNA + S-adenosyl-L-homocysteine + H(+)</text>
        <dbReference type="Rhea" id="RHEA:15197"/>
        <dbReference type="Rhea" id="RHEA-COMP:12418"/>
        <dbReference type="Rhea" id="RHEA-COMP:12419"/>
        <dbReference type="ChEBI" id="CHEBI:15378"/>
        <dbReference type="ChEBI" id="CHEBI:57856"/>
        <dbReference type="ChEBI" id="CHEBI:59789"/>
        <dbReference type="ChEBI" id="CHEBI:90615"/>
        <dbReference type="ChEBI" id="CHEBI:90616"/>
        <dbReference type="EC" id="2.1.1.72"/>
    </reaction>
</comment>
<evidence type="ECO:0000256" key="5">
    <source>
        <dbReference type="ARBA" id="ARBA00047942"/>
    </source>
</evidence>
<evidence type="ECO:0000256" key="3">
    <source>
        <dbReference type="ARBA" id="ARBA00022679"/>
    </source>
</evidence>
<sequence>MKNRQLEYASDIKVVQNDSFKYGQLSMFPEISAATQVSQFRPIHYLGSKLRILDFIQSTIDQVEPSGGGVCDLFAGSGTVSRHLSKFRPVTSVDIQEYSRVICSALLKPISGDFNVNEFLEGCQRSSHYAKLYSCIEPMIEYEACCIDQALHGDPNPLCELLEKGSILSYEQGINLDCSSKLIHALKCTVSRLEASMFTAGAEALVVRYFGGVYFSYLQSVQIDSILEGVQELPEEARDIFLASVLSTASDIVNTVGKQFAQPIKPRSADGTPKKNIGSRVQKDREKNVFHIYKEWVELYLAQEKSVFDHYIYKMDYSDALDILSNRNAHNVKVVYADPPYTRYHYSRYYHVLETICLRDNPKISRTNLNGGTNLSRGMYREDRHQSPFSIKSQATTAFENLFRKVRELDVPLVLSYSPYDETKKSTPRVHTINGLEDMARRYFSRVETISAGQFSHSKLNNSNNNFDISYEAELLIICQL</sequence>
<comment type="caution">
    <text evidence="6">The sequence shown here is derived from an EMBL/GenBank/DDBJ whole genome shotgun (WGS) entry which is preliminary data.</text>
</comment>
<gene>
    <name evidence="6" type="ORF">OIN60_06495</name>
</gene>
<dbReference type="GO" id="GO:0032259">
    <property type="term" value="P:methylation"/>
    <property type="evidence" value="ECO:0007669"/>
    <property type="project" value="UniProtKB-KW"/>
</dbReference>
<accession>A0ABT9FPG9</accession>
<organism evidence="6 7">
    <name type="scientific">Paenibacillus zeirhizosphaerae</name>
    <dbReference type="NCBI Taxonomy" id="2987519"/>
    <lineage>
        <taxon>Bacteria</taxon>
        <taxon>Bacillati</taxon>
        <taxon>Bacillota</taxon>
        <taxon>Bacilli</taxon>
        <taxon>Bacillales</taxon>
        <taxon>Paenibacillaceae</taxon>
        <taxon>Paenibacillus</taxon>
    </lineage>
</organism>
<keyword evidence="7" id="KW-1185">Reference proteome</keyword>
<evidence type="ECO:0000256" key="4">
    <source>
        <dbReference type="ARBA" id="ARBA00022691"/>
    </source>
</evidence>
<proteinExistence type="predicted"/>
<dbReference type="GO" id="GO:0008168">
    <property type="term" value="F:methyltransferase activity"/>
    <property type="evidence" value="ECO:0007669"/>
    <property type="project" value="UniProtKB-KW"/>
</dbReference>
<dbReference type="InterPro" id="IPR029063">
    <property type="entry name" value="SAM-dependent_MTases_sf"/>
</dbReference>
<dbReference type="RefSeq" id="WP_305754026.1">
    <property type="nucleotide sequence ID" value="NZ_JAPCKK010000011.1"/>
</dbReference>
<evidence type="ECO:0000313" key="7">
    <source>
        <dbReference type="Proteomes" id="UP001241848"/>
    </source>
</evidence>
<protein>
    <recommendedName>
        <fullName evidence="1">site-specific DNA-methyltransferase (adenine-specific)</fullName>
        <ecNumber evidence="1">2.1.1.72</ecNumber>
    </recommendedName>
</protein>